<evidence type="ECO:0000256" key="4">
    <source>
        <dbReference type="SAM" id="Coils"/>
    </source>
</evidence>
<feature type="coiled-coil region" evidence="4">
    <location>
        <begin position="136"/>
        <end position="167"/>
    </location>
</feature>
<evidence type="ECO:0000256" key="1">
    <source>
        <dbReference type="ARBA" id="ARBA00007209"/>
    </source>
</evidence>
<keyword evidence="3" id="KW-0282">Flagellum</keyword>
<dbReference type="GO" id="GO:0015630">
    <property type="term" value="C:microtubule cytoskeleton"/>
    <property type="evidence" value="ECO:0007669"/>
    <property type="project" value="UniProtKB-UniRule"/>
</dbReference>
<dbReference type="Pfam" id="PF03148">
    <property type="entry name" value="Tektin"/>
    <property type="match status" value="1"/>
</dbReference>
<proteinExistence type="inferred from homology"/>
<reference evidence="5" key="1">
    <citation type="submission" date="2019-05" db="EMBL/GenBank/DDBJ databases">
        <title>Annotation for the trematode Fasciolopsis buski.</title>
        <authorList>
            <person name="Choi Y.-J."/>
        </authorList>
    </citation>
    <scope>NUCLEOTIDE SEQUENCE</scope>
    <source>
        <strain evidence="5">HT</strain>
        <tissue evidence="5">Whole worm</tissue>
    </source>
</reference>
<feature type="coiled-coil region" evidence="4">
    <location>
        <begin position="268"/>
        <end position="316"/>
    </location>
</feature>
<comment type="caution">
    <text evidence="5">The sequence shown here is derived from an EMBL/GenBank/DDBJ whole genome shotgun (WGS) entry which is preliminary data.</text>
</comment>
<feature type="coiled-coil region" evidence="4">
    <location>
        <begin position="348"/>
        <end position="375"/>
    </location>
</feature>
<evidence type="ECO:0000256" key="2">
    <source>
        <dbReference type="ARBA" id="ARBA00022490"/>
    </source>
</evidence>
<dbReference type="GO" id="GO:0005634">
    <property type="term" value="C:nucleus"/>
    <property type="evidence" value="ECO:0007669"/>
    <property type="project" value="TreeGrafter"/>
</dbReference>
<dbReference type="AlphaFoldDB" id="A0A8E0VHP3"/>
<evidence type="ECO:0000313" key="6">
    <source>
        <dbReference type="Proteomes" id="UP000728185"/>
    </source>
</evidence>
<dbReference type="GO" id="GO:0005930">
    <property type="term" value="C:axoneme"/>
    <property type="evidence" value="ECO:0007669"/>
    <property type="project" value="UniProtKB-SubCell"/>
</dbReference>
<sequence length="421" mass="48995">MATLTKPEFKRSYPTWFTQIHTESRAATDARNDSASLRDRSRAIRIETDSKTKSDQYDTNNRLADRIWTVRQWRDQLLGQVKRLREKIVDLTEAKRNTENFMVKLADAQQVNTEALTFVDRRKQTEYVSDPVEVRLKEEQKLLKEIQKDLQSQILEAFETLKQLEKAESEFVGSIKDNEEAMRIDIDQYNLNERSAYVTYKPFATRKPDPQIDLQTWEDSYRAILDRAKAEVVRGGDLVHKLHLGLHQAANRMSAKAERVSDALRVRLHDTERAIRELQFQQQATEDERKKLLKELKFLEEAKRAKQASLKLAQTRLDARQYRPPPENSEDPVQAGLLEELSGLTDSIDALDEQIEKSRAMLTRLEKQLAALCQDLRTKLDTLSIFREVVNIRKRLERPVQTRFPPCPLIPNGVVRNPTIF</sequence>
<dbReference type="PANTHER" id="PTHR19960">
    <property type="entry name" value="TEKTIN"/>
    <property type="match status" value="1"/>
</dbReference>
<gene>
    <name evidence="5" type="ORF">FBUS_00671</name>
</gene>
<keyword evidence="3" id="KW-0966">Cell projection</keyword>
<dbReference type="PANTHER" id="PTHR19960:SF7">
    <property type="entry name" value="TEKTIN"/>
    <property type="match status" value="1"/>
</dbReference>
<dbReference type="InterPro" id="IPR048256">
    <property type="entry name" value="Tektin-like"/>
</dbReference>
<evidence type="ECO:0000256" key="3">
    <source>
        <dbReference type="RuleBase" id="RU367040"/>
    </source>
</evidence>
<dbReference type="PRINTS" id="PR00511">
    <property type="entry name" value="TEKTIN"/>
</dbReference>
<dbReference type="InterPro" id="IPR000435">
    <property type="entry name" value="Tektins"/>
</dbReference>
<comment type="similarity">
    <text evidence="1 3">Belongs to the tektin family.</text>
</comment>
<organism evidence="5 6">
    <name type="scientific">Fasciolopsis buskii</name>
    <dbReference type="NCBI Taxonomy" id="27845"/>
    <lineage>
        <taxon>Eukaryota</taxon>
        <taxon>Metazoa</taxon>
        <taxon>Spiralia</taxon>
        <taxon>Lophotrochozoa</taxon>
        <taxon>Platyhelminthes</taxon>
        <taxon>Trematoda</taxon>
        <taxon>Digenea</taxon>
        <taxon>Plagiorchiida</taxon>
        <taxon>Echinostomata</taxon>
        <taxon>Echinostomatoidea</taxon>
        <taxon>Fasciolidae</taxon>
        <taxon>Fasciolopsis</taxon>
    </lineage>
</organism>
<dbReference type="GO" id="GO:0060271">
    <property type="term" value="P:cilium assembly"/>
    <property type="evidence" value="ECO:0007669"/>
    <property type="project" value="UniProtKB-UniRule"/>
</dbReference>
<keyword evidence="2" id="KW-0963">Cytoplasm</keyword>
<feature type="coiled-coil region" evidence="4">
    <location>
        <begin position="74"/>
        <end position="101"/>
    </location>
</feature>
<evidence type="ECO:0000313" key="5">
    <source>
        <dbReference type="EMBL" id="KAA0188849.1"/>
    </source>
</evidence>
<keyword evidence="6" id="KW-1185">Reference proteome</keyword>
<dbReference type="Proteomes" id="UP000728185">
    <property type="component" value="Unassembled WGS sequence"/>
</dbReference>
<dbReference type="EMBL" id="LUCM01008166">
    <property type="protein sequence ID" value="KAA0188849.1"/>
    <property type="molecule type" value="Genomic_DNA"/>
</dbReference>
<keyword evidence="3" id="KW-0969">Cilium</keyword>
<comment type="subcellular location">
    <subcellularLocation>
        <location evidence="3">Cytoplasm</location>
        <location evidence="3">Cytoskeleton</location>
        <location evidence="3">Cilium axoneme</location>
    </subcellularLocation>
</comment>
<dbReference type="GO" id="GO:0060294">
    <property type="term" value="P:cilium movement involved in cell motility"/>
    <property type="evidence" value="ECO:0007669"/>
    <property type="project" value="UniProtKB-UniRule"/>
</dbReference>
<dbReference type="OrthoDB" id="440745at2759"/>
<keyword evidence="4" id="KW-0175">Coiled coil</keyword>
<name>A0A8E0VHP3_9TREM</name>
<accession>A0A8E0VHP3</accession>
<protein>
    <recommendedName>
        <fullName evidence="3">Tektin</fullName>
    </recommendedName>
</protein>